<sequence length="219" mass="23153">MAGVVVCGVIINWLSGIWAPAAPVVILLALASLPLFAMSEGSRLEHSPGLAWIASVKRDGLLELCLAALVLGFVIASISIIPVWPTVHLEAPSPAEPFGFGGDLTTTNYEVGAVTAIVLMVTVAAYRARSPLRQTAFLVCALYGVAVSYTYFRPKENSFLPTFGGGLLIAATLTVILTAMPRMYAVVKSFWGFGEKMPSPASDESAHEGTVPPSRETES</sequence>
<feature type="transmembrane region" description="Helical" evidence="2">
    <location>
        <begin position="17"/>
        <end position="39"/>
    </location>
</feature>
<comment type="caution">
    <text evidence="3">The sequence shown here is derived from an EMBL/GenBank/DDBJ whole genome shotgun (WGS) entry which is preliminary data.</text>
</comment>
<reference evidence="3 4" key="1">
    <citation type="submission" date="2018-04" db="EMBL/GenBank/DDBJ databases">
        <title>Bacteria isolated from cave deposits of Manipur.</title>
        <authorList>
            <person name="Sahoo D."/>
            <person name="Sarangthem I."/>
            <person name="Nandeibam J."/>
        </authorList>
    </citation>
    <scope>NUCLEOTIDE SEQUENCE [LARGE SCALE GENOMIC DNA]</scope>
    <source>
        <strain evidence="4">mrc11</strain>
    </source>
</reference>
<keyword evidence="2" id="KW-0812">Transmembrane</keyword>
<dbReference type="Proteomes" id="UP000249166">
    <property type="component" value="Unassembled WGS sequence"/>
</dbReference>
<dbReference type="RefSeq" id="WP_111903558.1">
    <property type="nucleotide sequence ID" value="NZ_QLNP01000067.1"/>
</dbReference>
<evidence type="ECO:0000313" key="3">
    <source>
        <dbReference type="EMBL" id="RAM37710.1"/>
    </source>
</evidence>
<evidence type="ECO:0000256" key="2">
    <source>
        <dbReference type="SAM" id="Phobius"/>
    </source>
</evidence>
<feature type="region of interest" description="Disordered" evidence="1">
    <location>
        <begin position="197"/>
        <end position="219"/>
    </location>
</feature>
<gene>
    <name evidence="3" type="ORF">DBZ45_08910</name>
</gene>
<feature type="transmembrane region" description="Helical" evidence="2">
    <location>
        <begin position="111"/>
        <end position="128"/>
    </location>
</feature>
<organism evidence="3 4">
    <name type="scientific">Arthrobacter globiformis</name>
    <dbReference type="NCBI Taxonomy" id="1665"/>
    <lineage>
        <taxon>Bacteria</taxon>
        <taxon>Bacillati</taxon>
        <taxon>Actinomycetota</taxon>
        <taxon>Actinomycetes</taxon>
        <taxon>Micrococcales</taxon>
        <taxon>Micrococcaceae</taxon>
        <taxon>Arthrobacter</taxon>
    </lineage>
</organism>
<protein>
    <submittedName>
        <fullName evidence="3">Uncharacterized protein</fullName>
    </submittedName>
</protein>
<keyword evidence="2" id="KW-0472">Membrane</keyword>
<evidence type="ECO:0000313" key="4">
    <source>
        <dbReference type="Proteomes" id="UP000249166"/>
    </source>
</evidence>
<evidence type="ECO:0000256" key="1">
    <source>
        <dbReference type="SAM" id="MobiDB-lite"/>
    </source>
</evidence>
<dbReference type="EMBL" id="QLNP01000067">
    <property type="protein sequence ID" value="RAM37710.1"/>
    <property type="molecule type" value="Genomic_DNA"/>
</dbReference>
<feature type="transmembrane region" description="Helical" evidence="2">
    <location>
        <begin position="135"/>
        <end position="152"/>
    </location>
</feature>
<name>A0A328HKG4_ARTGO</name>
<keyword evidence="2" id="KW-1133">Transmembrane helix</keyword>
<feature type="transmembrane region" description="Helical" evidence="2">
    <location>
        <begin position="158"/>
        <end position="180"/>
    </location>
</feature>
<accession>A0A328HKG4</accession>
<dbReference type="AlphaFoldDB" id="A0A328HKG4"/>
<feature type="transmembrane region" description="Helical" evidence="2">
    <location>
        <begin position="60"/>
        <end position="84"/>
    </location>
</feature>
<proteinExistence type="predicted"/>